<dbReference type="GeneID" id="36533818"/>
<keyword evidence="1" id="KW-0732">Signal</keyword>
<dbReference type="RefSeq" id="XP_024685070.1">
    <property type="nucleotide sequence ID" value="XM_024826493.1"/>
</dbReference>
<dbReference type="VEuPathDB" id="FungiDB:P174DRAFT_438247"/>
<evidence type="ECO:0008006" key="4">
    <source>
        <dbReference type="Google" id="ProtNLM"/>
    </source>
</evidence>
<evidence type="ECO:0000256" key="1">
    <source>
        <dbReference type="SAM" id="SignalP"/>
    </source>
</evidence>
<gene>
    <name evidence="2" type="ORF">P174DRAFT_438247</name>
</gene>
<comment type="caution">
    <text evidence="2">The sequence shown here is derived from an EMBL/GenBank/DDBJ whole genome shotgun (WGS) entry which is preliminary data.</text>
</comment>
<dbReference type="EMBL" id="MSZS01000002">
    <property type="protein sequence ID" value="PKX96475.1"/>
    <property type="molecule type" value="Genomic_DNA"/>
</dbReference>
<dbReference type="Proteomes" id="UP000234474">
    <property type="component" value="Unassembled WGS sequence"/>
</dbReference>
<feature type="signal peptide" evidence="1">
    <location>
        <begin position="1"/>
        <end position="20"/>
    </location>
</feature>
<name>A0A2I1CFS2_ASPN1</name>
<evidence type="ECO:0000313" key="2">
    <source>
        <dbReference type="EMBL" id="PKX96475.1"/>
    </source>
</evidence>
<accession>A0A2I1CFS2</accession>
<dbReference type="AlphaFoldDB" id="A0A2I1CFS2"/>
<proteinExistence type="predicted"/>
<organism evidence="2 3">
    <name type="scientific">Aspergillus novofumigatus (strain IBT 16806)</name>
    <dbReference type="NCBI Taxonomy" id="1392255"/>
    <lineage>
        <taxon>Eukaryota</taxon>
        <taxon>Fungi</taxon>
        <taxon>Dikarya</taxon>
        <taxon>Ascomycota</taxon>
        <taxon>Pezizomycotina</taxon>
        <taxon>Eurotiomycetes</taxon>
        <taxon>Eurotiomycetidae</taxon>
        <taxon>Eurotiales</taxon>
        <taxon>Aspergillaceae</taxon>
        <taxon>Aspergillus</taxon>
        <taxon>Aspergillus subgen. Fumigati</taxon>
    </lineage>
</organism>
<feature type="chain" id="PRO_5014125324" description="Secreted protein" evidence="1">
    <location>
        <begin position="21"/>
        <end position="67"/>
    </location>
</feature>
<evidence type="ECO:0000313" key="3">
    <source>
        <dbReference type="Proteomes" id="UP000234474"/>
    </source>
</evidence>
<reference evidence="3" key="1">
    <citation type="journal article" date="2018" name="Proc. Natl. Acad. Sci. U.S.A.">
        <title>Linking secondary metabolites to gene clusters through genome sequencing of six diverse Aspergillus species.</title>
        <authorList>
            <person name="Kaerboelling I."/>
            <person name="Vesth T.C."/>
            <person name="Frisvad J.C."/>
            <person name="Nybo J.L."/>
            <person name="Theobald S."/>
            <person name="Kuo A."/>
            <person name="Bowyer P."/>
            <person name="Matsuda Y."/>
            <person name="Mondo S."/>
            <person name="Lyhne E.K."/>
            <person name="Kogle M.E."/>
            <person name="Clum A."/>
            <person name="Lipzen A."/>
            <person name="Salamov A."/>
            <person name="Ngan C.Y."/>
            <person name="Daum C."/>
            <person name="Chiniquy J."/>
            <person name="Barry K."/>
            <person name="LaButti K."/>
            <person name="Haridas S."/>
            <person name="Simmons B.A."/>
            <person name="Magnuson J.K."/>
            <person name="Mortensen U.H."/>
            <person name="Larsen T.O."/>
            <person name="Grigoriev I.V."/>
            <person name="Baker S.E."/>
            <person name="Andersen M.R."/>
        </authorList>
    </citation>
    <scope>NUCLEOTIDE SEQUENCE [LARGE SCALE GENOMIC DNA]</scope>
    <source>
        <strain evidence="3">IBT 16806</strain>
    </source>
</reference>
<sequence length="67" mass="7728">MCYTAFFSLFFLPLSPFLFCFPLCLLRDLESLPLTGGQLVLVHNLTSWPGARSARCQLWLRQVTIDY</sequence>
<protein>
    <recommendedName>
        <fullName evidence="4">Secreted protein</fullName>
    </recommendedName>
</protein>
<keyword evidence="3" id="KW-1185">Reference proteome</keyword>